<dbReference type="WBParaSite" id="Gr19_v10_g1165.t1">
    <property type="protein sequence ID" value="Gr19_v10_g1165.t1"/>
    <property type="gene ID" value="Gr19_v10_g1165"/>
</dbReference>
<keyword evidence="1" id="KW-0472">Membrane</keyword>
<keyword evidence="1" id="KW-1133">Transmembrane helix</keyword>
<proteinExistence type="predicted"/>
<dbReference type="AlphaFoldDB" id="A0A914GVT2"/>
<keyword evidence="2" id="KW-1185">Reference proteome</keyword>
<accession>A0A914GVT2</accession>
<name>A0A914GVT2_GLORO</name>
<evidence type="ECO:0000256" key="1">
    <source>
        <dbReference type="SAM" id="Phobius"/>
    </source>
</evidence>
<evidence type="ECO:0000313" key="3">
    <source>
        <dbReference type="WBParaSite" id="Gr19_v10_g1165.t1"/>
    </source>
</evidence>
<keyword evidence="1" id="KW-0812">Transmembrane</keyword>
<sequence length="95" mass="10849">MADTIYYTYIYDAVPNRKNKDAIRRNFQWDIASTTTLAAIVAVIIASIVVICALTVAVVVLWRTIRDFRKQLKAFREQREADMNDPALNTMPAKV</sequence>
<dbReference type="Proteomes" id="UP000887572">
    <property type="component" value="Unplaced"/>
</dbReference>
<evidence type="ECO:0000313" key="2">
    <source>
        <dbReference type="Proteomes" id="UP000887572"/>
    </source>
</evidence>
<organism evidence="2 3">
    <name type="scientific">Globodera rostochiensis</name>
    <name type="common">Golden nematode worm</name>
    <name type="synonym">Heterodera rostochiensis</name>
    <dbReference type="NCBI Taxonomy" id="31243"/>
    <lineage>
        <taxon>Eukaryota</taxon>
        <taxon>Metazoa</taxon>
        <taxon>Ecdysozoa</taxon>
        <taxon>Nematoda</taxon>
        <taxon>Chromadorea</taxon>
        <taxon>Rhabditida</taxon>
        <taxon>Tylenchina</taxon>
        <taxon>Tylenchomorpha</taxon>
        <taxon>Tylenchoidea</taxon>
        <taxon>Heteroderidae</taxon>
        <taxon>Heteroderinae</taxon>
        <taxon>Globodera</taxon>
    </lineage>
</organism>
<feature type="transmembrane region" description="Helical" evidence="1">
    <location>
        <begin position="37"/>
        <end position="62"/>
    </location>
</feature>
<protein>
    <submittedName>
        <fullName evidence="3">Uncharacterized protein</fullName>
    </submittedName>
</protein>
<reference evidence="3" key="1">
    <citation type="submission" date="2022-11" db="UniProtKB">
        <authorList>
            <consortium name="WormBaseParasite"/>
        </authorList>
    </citation>
    <scope>IDENTIFICATION</scope>
</reference>